<dbReference type="Proteomes" id="UP000053097">
    <property type="component" value="Unassembled WGS sequence"/>
</dbReference>
<proteinExistence type="predicted"/>
<feature type="non-terminal residue" evidence="1">
    <location>
        <position position="85"/>
    </location>
</feature>
<name>A0A026W0D0_OOCBI</name>
<accession>A0A026W0D0</accession>
<sequence length="85" mass="9681">PSPLFSIPCFIPRAFVIDNRCWPTTSHPPQIPLIDAILCSWPDCLLEPLYDTTVSLDTSYRLCSETSPECPSRMNNKDKMIHWGT</sequence>
<dbReference type="EMBL" id="KK107510">
    <property type="protein sequence ID" value="EZA49508.1"/>
    <property type="molecule type" value="Genomic_DNA"/>
</dbReference>
<keyword evidence="2" id="KW-1185">Reference proteome</keyword>
<organism evidence="1 2">
    <name type="scientific">Ooceraea biroi</name>
    <name type="common">Clonal raider ant</name>
    <name type="synonym">Cerapachys biroi</name>
    <dbReference type="NCBI Taxonomy" id="2015173"/>
    <lineage>
        <taxon>Eukaryota</taxon>
        <taxon>Metazoa</taxon>
        <taxon>Ecdysozoa</taxon>
        <taxon>Arthropoda</taxon>
        <taxon>Hexapoda</taxon>
        <taxon>Insecta</taxon>
        <taxon>Pterygota</taxon>
        <taxon>Neoptera</taxon>
        <taxon>Endopterygota</taxon>
        <taxon>Hymenoptera</taxon>
        <taxon>Apocrita</taxon>
        <taxon>Aculeata</taxon>
        <taxon>Formicoidea</taxon>
        <taxon>Formicidae</taxon>
        <taxon>Dorylinae</taxon>
        <taxon>Ooceraea</taxon>
    </lineage>
</organism>
<feature type="non-terminal residue" evidence="1">
    <location>
        <position position="1"/>
    </location>
</feature>
<evidence type="ECO:0000313" key="2">
    <source>
        <dbReference type="Proteomes" id="UP000053097"/>
    </source>
</evidence>
<protein>
    <submittedName>
        <fullName evidence="1">Uncharacterized protein</fullName>
    </submittedName>
</protein>
<dbReference type="AlphaFoldDB" id="A0A026W0D0"/>
<evidence type="ECO:0000313" key="1">
    <source>
        <dbReference type="EMBL" id="EZA49508.1"/>
    </source>
</evidence>
<gene>
    <name evidence="1" type="ORF">X777_12246</name>
</gene>
<reference evidence="1 2" key="1">
    <citation type="journal article" date="2014" name="Curr. Biol.">
        <title>The genome of the clonal raider ant Cerapachys biroi.</title>
        <authorList>
            <person name="Oxley P.R."/>
            <person name="Ji L."/>
            <person name="Fetter-Pruneda I."/>
            <person name="McKenzie S.K."/>
            <person name="Li C."/>
            <person name="Hu H."/>
            <person name="Zhang G."/>
            <person name="Kronauer D.J."/>
        </authorList>
    </citation>
    <scope>NUCLEOTIDE SEQUENCE [LARGE SCALE GENOMIC DNA]</scope>
</reference>